<evidence type="ECO:0000256" key="6">
    <source>
        <dbReference type="ARBA" id="ARBA00022847"/>
    </source>
</evidence>
<evidence type="ECO:0000256" key="4">
    <source>
        <dbReference type="ARBA" id="ARBA00022475"/>
    </source>
</evidence>
<comment type="catalytic activity">
    <reaction evidence="12">
        <text>L-proline(in) + Na(+)(in) = L-proline(out) + Na(+)(out)</text>
        <dbReference type="Rhea" id="RHEA:28967"/>
        <dbReference type="ChEBI" id="CHEBI:29101"/>
        <dbReference type="ChEBI" id="CHEBI:60039"/>
    </reaction>
</comment>
<accession>A0A7J5TEJ9</accession>
<evidence type="ECO:0000256" key="9">
    <source>
        <dbReference type="ARBA" id="ARBA00023065"/>
    </source>
</evidence>
<proteinExistence type="inferred from homology"/>
<comment type="subcellular location">
    <subcellularLocation>
        <location evidence="1">Cell membrane</location>
        <topology evidence="1">Multi-pass membrane protein</topology>
    </subcellularLocation>
</comment>
<comment type="caution">
    <text evidence="15">The sequence shown here is derived from an EMBL/GenBank/DDBJ whole genome shotgun (WGS) entry which is preliminary data.</text>
</comment>
<organism evidence="15 16">
    <name type="scientific">Bifidobacterium dentium</name>
    <dbReference type="NCBI Taxonomy" id="1689"/>
    <lineage>
        <taxon>Bacteria</taxon>
        <taxon>Bacillati</taxon>
        <taxon>Actinomycetota</taxon>
        <taxon>Actinomycetes</taxon>
        <taxon>Bifidobacteriales</taxon>
        <taxon>Bifidobacteriaceae</taxon>
        <taxon>Bifidobacterium</taxon>
    </lineage>
</organism>
<dbReference type="PANTHER" id="PTHR48086">
    <property type="entry name" value="SODIUM/PROLINE SYMPORTER-RELATED"/>
    <property type="match status" value="1"/>
</dbReference>
<dbReference type="InterPro" id="IPR001734">
    <property type="entry name" value="Na/solute_symporter"/>
</dbReference>
<feature type="transmembrane region" description="Helical" evidence="14">
    <location>
        <begin position="215"/>
        <end position="233"/>
    </location>
</feature>
<keyword evidence="9" id="KW-0406">Ion transport</keyword>
<evidence type="ECO:0000256" key="5">
    <source>
        <dbReference type="ARBA" id="ARBA00022692"/>
    </source>
</evidence>
<keyword evidence="11" id="KW-0739">Sodium transport</keyword>
<protein>
    <submittedName>
        <fullName evidence="15">Sodium:proline symporter</fullName>
    </submittedName>
</protein>
<evidence type="ECO:0000256" key="1">
    <source>
        <dbReference type="ARBA" id="ARBA00004651"/>
    </source>
</evidence>
<dbReference type="InterPro" id="IPR050277">
    <property type="entry name" value="Sodium:Solute_Symporter"/>
</dbReference>
<evidence type="ECO:0000256" key="14">
    <source>
        <dbReference type="SAM" id="Phobius"/>
    </source>
</evidence>
<keyword evidence="10 14" id="KW-0472">Membrane</keyword>
<dbReference type="Gene3D" id="1.20.1730.10">
    <property type="entry name" value="Sodium/glucose cotransporter"/>
    <property type="match status" value="1"/>
</dbReference>
<feature type="transmembrane region" description="Helical" evidence="14">
    <location>
        <begin position="12"/>
        <end position="32"/>
    </location>
</feature>
<keyword evidence="7 14" id="KW-1133">Transmembrane helix</keyword>
<feature type="transmembrane region" description="Helical" evidence="14">
    <location>
        <begin position="271"/>
        <end position="290"/>
    </location>
</feature>
<feature type="transmembrane region" description="Helical" evidence="14">
    <location>
        <begin position="118"/>
        <end position="142"/>
    </location>
</feature>
<comment type="similarity">
    <text evidence="2 13">Belongs to the sodium:solute symporter (SSF) (TC 2.A.21) family.</text>
</comment>
<dbReference type="PANTHER" id="PTHR48086:SF3">
    <property type="entry name" value="SODIUM_PROLINE SYMPORTER"/>
    <property type="match status" value="1"/>
</dbReference>
<keyword evidence="4" id="KW-1003">Cell membrane</keyword>
<reference evidence="15 16" key="1">
    <citation type="journal article" date="2019" name="Nat. Med.">
        <title>A library of human gut bacterial isolates paired with longitudinal multiomics data enables mechanistic microbiome research.</title>
        <authorList>
            <person name="Poyet M."/>
            <person name="Groussin M."/>
            <person name="Gibbons S.M."/>
            <person name="Avila-Pacheco J."/>
            <person name="Jiang X."/>
            <person name="Kearney S.M."/>
            <person name="Perrotta A.R."/>
            <person name="Berdy B."/>
            <person name="Zhao S."/>
            <person name="Lieberman T.D."/>
            <person name="Swanson P.K."/>
            <person name="Smith M."/>
            <person name="Roesemann S."/>
            <person name="Alexander J.E."/>
            <person name="Rich S.A."/>
            <person name="Livny J."/>
            <person name="Vlamakis H."/>
            <person name="Clish C."/>
            <person name="Bullock K."/>
            <person name="Deik A."/>
            <person name="Scott J."/>
            <person name="Pierce K.A."/>
            <person name="Xavier R.J."/>
            <person name="Alm E.J."/>
        </authorList>
    </citation>
    <scope>NUCLEOTIDE SEQUENCE [LARGE SCALE GENOMIC DNA]</scope>
    <source>
        <strain evidence="15 16">BIOML-A2</strain>
    </source>
</reference>
<feature type="non-terminal residue" evidence="15">
    <location>
        <position position="1"/>
    </location>
</feature>
<dbReference type="AlphaFoldDB" id="A0A7J5TEJ9"/>
<feature type="transmembrane region" description="Helical" evidence="14">
    <location>
        <begin position="296"/>
        <end position="319"/>
    </location>
</feature>
<gene>
    <name evidence="15" type="ORF">GBB04_11675</name>
</gene>
<evidence type="ECO:0000256" key="12">
    <source>
        <dbReference type="ARBA" id="ARBA00033708"/>
    </source>
</evidence>
<evidence type="ECO:0000256" key="2">
    <source>
        <dbReference type="ARBA" id="ARBA00006434"/>
    </source>
</evidence>
<dbReference type="Pfam" id="PF00474">
    <property type="entry name" value="SSF"/>
    <property type="match status" value="1"/>
</dbReference>
<evidence type="ECO:0000256" key="8">
    <source>
        <dbReference type="ARBA" id="ARBA00023053"/>
    </source>
</evidence>
<feature type="transmembrane region" description="Helical" evidence="14">
    <location>
        <begin position="79"/>
        <end position="97"/>
    </location>
</feature>
<keyword evidence="8" id="KW-0915">Sodium</keyword>
<name>A0A7J5TEJ9_9BIFI</name>
<dbReference type="PROSITE" id="PS50283">
    <property type="entry name" value="NA_SOLUT_SYMP_3"/>
    <property type="match status" value="1"/>
</dbReference>
<evidence type="ECO:0000256" key="7">
    <source>
        <dbReference type="ARBA" id="ARBA00022989"/>
    </source>
</evidence>
<dbReference type="GO" id="GO:0006814">
    <property type="term" value="P:sodium ion transport"/>
    <property type="evidence" value="ECO:0007669"/>
    <property type="project" value="UniProtKB-KW"/>
</dbReference>
<evidence type="ECO:0000256" key="13">
    <source>
        <dbReference type="RuleBase" id="RU362091"/>
    </source>
</evidence>
<dbReference type="GO" id="GO:0005886">
    <property type="term" value="C:plasma membrane"/>
    <property type="evidence" value="ECO:0007669"/>
    <property type="project" value="UniProtKB-SubCell"/>
</dbReference>
<dbReference type="EMBL" id="WDPD01000040">
    <property type="protein sequence ID" value="KAB7457219.1"/>
    <property type="molecule type" value="Genomic_DNA"/>
</dbReference>
<dbReference type="GO" id="GO:0015293">
    <property type="term" value="F:symporter activity"/>
    <property type="evidence" value="ECO:0007669"/>
    <property type="project" value="UniProtKB-KW"/>
</dbReference>
<dbReference type="RefSeq" id="WP_152029528.1">
    <property type="nucleotide sequence ID" value="NZ_WDPD01000040.1"/>
</dbReference>
<sequence length="361" mass="38786">GYLSVVVTDFIQGLLMFFALAVVFIGSVASVGGVDNTVAFLKGIPGFLDGTQMATPILNDAGEQIVKAGQAMFGAPTEYGVITMISMLAWGLGYFGMPQVLVRFLSIRSSEEIKKSRIIATTWCVVSLACGVCIGLVGRAMMPTQFVTQSAAENIFIVVSQALLPSFMCGIVVSGIFAASMSSSSSYLIIGASAVGENIFRGLLYRKATDRQVMMVARITLLVMFIFGIVVAFDQNSSIFQVVSYAWAGLGASFGPLMLCSLYWRRTNKFGAIAGMLSGTATVLIWHNFIKPLGGVFAIYELLPAFIISLLFIVVVSLLTPAPDAEVLHEFDHYLDDPDDRKVDDDLVAAEIASGEKRAKI</sequence>
<feature type="transmembrane region" description="Helical" evidence="14">
    <location>
        <begin position="245"/>
        <end position="264"/>
    </location>
</feature>
<keyword evidence="5 14" id="KW-0812">Transmembrane</keyword>
<keyword evidence="6" id="KW-0769">Symport</keyword>
<evidence type="ECO:0000256" key="11">
    <source>
        <dbReference type="ARBA" id="ARBA00023201"/>
    </source>
</evidence>
<dbReference type="InterPro" id="IPR038377">
    <property type="entry name" value="Na/Glc_symporter_sf"/>
</dbReference>
<evidence type="ECO:0000256" key="10">
    <source>
        <dbReference type="ARBA" id="ARBA00023136"/>
    </source>
</evidence>
<dbReference type="Proteomes" id="UP000429211">
    <property type="component" value="Unassembled WGS sequence"/>
</dbReference>
<keyword evidence="3" id="KW-0813">Transport</keyword>
<evidence type="ECO:0000313" key="16">
    <source>
        <dbReference type="Proteomes" id="UP000429211"/>
    </source>
</evidence>
<feature type="transmembrane region" description="Helical" evidence="14">
    <location>
        <begin position="154"/>
        <end position="179"/>
    </location>
</feature>
<evidence type="ECO:0000256" key="3">
    <source>
        <dbReference type="ARBA" id="ARBA00022448"/>
    </source>
</evidence>
<evidence type="ECO:0000313" key="15">
    <source>
        <dbReference type="EMBL" id="KAB7457219.1"/>
    </source>
</evidence>